<dbReference type="InterPro" id="IPR015424">
    <property type="entry name" value="PyrdxlP-dep_Trfase"/>
</dbReference>
<evidence type="ECO:0000313" key="10">
    <source>
        <dbReference type="Proteomes" id="UP000233491"/>
    </source>
</evidence>
<dbReference type="InterPro" id="IPR015422">
    <property type="entry name" value="PyrdxlP-dep_Trfase_small"/>
</dbReference>
<feature type="modified residue" description="N6-(pyridoxal phosphate)lysine" evidence="7">
    <location>
        <position position="172"/>
    </location>
</feature>
<dbReference type="GO" id="GO:0004760">
    <property type="term" value="F:L-serine-pyruvate transaminase activity"/>
    <property type="evidence" value="ECO:0007669"/>
    <property type="project" value="TreeGrafter"/>
</dbReference>
<evidence type="ECO:0000256" key="5">
    <source>
        <dbReference type="ARBA" id="ARBA00022898"/>
    </source>
</evidence>
<dbReference type="InterPro" id="IPR024169">
    <property type="entry name" value="SP_NH2Trfase/AEP_transaminase"/>
</dbReference>
<dbReference type="InterPro" id="IPR000192">
    <property type="entry name" value="Aminotrans_V_dom"/>
</dbReference>
<dbReference type="GO" id="GO:0008453">
    <property type="term" value="F:alanine-glyoxylate transaminase activity"/>
    <property type="evidence" value="ECO:0007669"/>
    <property type="project" value="TreeGrafter"/>
</dbReference>
<evidence type="ECO:0000256" key="7">
    <source>
        <dbReference type="PIRSR" id="PIRSR000524-50"/>
    </source>
</evidence>
<dbReference type="PANTHER" id="PTHR21152">
    <property type="entry name" value="AMINOTRANSFERASE CLASS V"/>
    <property type="match status" value="1"/>
</dbReference>
<comment type="caution">
    <text evidence="9">The sequence shown here is derived from an EMBL/GenBank/DDBJ whole genome shotgun (WGS) entry which is preliminary data.</text>
</comment>
<accession>A0A1I4WC43</accession>
<comment type="similarity">
    <text evidence="2">Belongs to the class-V pyridoxal-phosphate-dependent aminotransferase family.</text>
</comment>
<dbReference type="OrthoDB" id="389074at2"/>
<dbReference type="PIRSF" id="PIRSF000524">
    <property type="entry name" value="SPT"/>
    <property type="match status" value="1"/>
</dbReference>
<name>A0A1I4WC43_9HYPH</name>
<dbReference type="Gene3D" id="3.90.1150.10">
    <property type="entry name" value="Aspartate Aminotransferase, domain 1"/>
    <property type="match status" value="1"/>
</dbReference>
<keyword evidence="5 7" id="KW-0663">Pyridoxal phosphate</keyword>
<feature type="binding site" evidence="6">
    <location>
        <position position="319"/>
    </location>
    <ligand>
        <name>substrate</name>
    </ligand>
</feature>
<dbReference type="Gene3D" id="3.40.640.10">
    <property type="entry name" value="Type I PLP-dependent aspartate aminotransferase-like (Major domain)"/>
    <property type="match status" value="1"/>
</dbReference>
<sequence length="345" mass="35637">MSEFNPAVLLDPPPFPAGRVAGLADRLALLMGTSADVLLVQAEAVVALEAVAASLGRPGFKAINIVTGPYGLWFGRWLRRTGAGVVEVRAEAARPVSARAVAATLDAHPDANLLAVVHAESASGIRNPIEAILRLARERDILTMVDAVASLGGHAFAADARGADIVVAGPQKALAGPAGISWVSVSKRAWAEIDRPDAPATSTLSLCDLKRLWLDAGRGALPGTPAPLELWALAAALDRVEAEGIARVVHRHAEAAIAARDGLKALGLSPWAGPEEASHLVTAFAPPAGVDPASLLDRLKAADPEFSLGIGAGADRLIRLNHTGRRADLQVVHGMIAALAAALRP</sequence>
<dbReference type="EMBL" id="PJNW01000009">
    <property type="protein sequence ID" value="PKR89026.1"/>
    <property type="molecule type" value="Genomic_DNA"/>
</dbReference>
<dbReference type="RefSeq" id="WP_101289770.1">
    <property type="nucleotide sequence ID" value="NZ_FOUQ01000016.1"/>
</dbReference>
<dbReference type="InterPro" id="IPR015421">
    <property type="entry name" value="PyrdxlP-dep_Trfase_major"/>
</dbReference>
<evidence type="ECO:0000256" key="1">
    <source>
        <dbReference type="ARBA" id="ARBA00001933"/>
    </source>
</evidence>
<evidence type="ECO:0000259" key="8">
    <source>
        <dbReference type="Pfam" id="PF00266"/>
    </source>
</evidence>
<dbReference type="GO" id="GO:0019265">
    <property type="term" value="P:glycine biosynthetic process, by transamination of glyoxylate"/>
    <property type="evidence" value="ECO:0007669"/>
    <property type="project" value="TreeGrafter"/>
</dbReference>
<gene>
    <name evidence="9" type="ORF">CXZ10_13050</name>
</gene>
<evidence type="ECO:0000313" key="9">
    <source>
        <dbReference type="EMBL" id="PKR89026.1"/>
    </source>
</evidence>
<dbReference type="Pfam" id="PF00266">
    <property type="entry name" value="Aminotran_5"/>
    <property type="match status" value="1"/>
</dbReference>
<keyword evidence="10" id="KW-1185">Reference proteome</keyword>
<organism evidence="9 10">
    <name type="scientific">Pleomorphomonas diazotrophica</name>
    <dbReference type="NCBI Taxonomy" id="1166257"/>
    <lineage>
        <taxon>Bacteria</taxon>
        <taxon>Pseudomonadati</taxon>
        <taxon>Pseudomonadota</taxon>
        <taxon>Alphaproteobacteria</taxon>
        <taxon>Hyphomicrobiales</taxon>
        <taxon>Pleomorphomonadaceae</taxon>
        <taxon>Pleomorphomonas</taxon>
    </lineage>
</organism>
<evidence type="ECO:0000256" key="4">
    <source>
        <dbReference type="ARBA" id="ARBA00022679"/>
    </source>
</evidence>
<proteinExistence type="inferred from homology"/>
<keyword evidence="4 9" id="KW-0808">Transferase</keyword>
<evidence type="ECO:0000256" key="3">
    <source>
        <dbReference type="ARBA" id="ARBA00022576"/>
    </source>
</evidence>
<feature type="domain" description="Aminotransferase class V" evidence="8">
    <location>
        <begin position="47"/>
        <end position="294"/>
    </location>
</feature>
<evidence type="ECO:0000256" key="2">
    <source>
        <dbReference type="ARBA" id="ARBA00009236"/>
    </source>
</evidence>
<evidence type="ECO:0000256" key="6">
    <source>
        <dbReference type="PIRSR" id="PIRSR000524-1"/>
    </source>
</evidence>
<dbReference type="AlphaFoldDB" id="A0A1I4WC43"/>
<dbReference type="SUPFAM" id="SSF53383">
    <property type="entry name" value="PLP-dependent transferases"/>
    <property type="match status" value="1"/>
</dbReference>
<dbReference type="PANTHER" id="PTHR21152:SF24">
    <property type="entry name" value="ALANINE--GLYOXYLATE AMINOTRANSFERASE 1"/>
    <property type="match status" value="1"/>
</dbReference>
<reference evidence="9 10" key="1">
    <citation type="submission" date="2017-12" db="EMBL/GenBank/DDBJ databases">
        <title>Anaerobic carbon monoxide metabolism by Pleomorphomonas carboxyditropha sp. nov., a new mesophilic hydrogenogenic carboxidotroph.</title>
        <authorList>
            <person name="Esquivel-Elizondo S."/>
            <person name="Krajmalnik-Brown R."/>
        </authorList>
    </citation>
    <scope>NUCLEOTIDE SEQUENCE [LARGE SCALE GENOMIC DNA]</scope>
    <source>
        <strain evidence="9 10">R5-392</strain>
    </source>
</reference>
<comment type="cofactor">
    <cofactor evidence="1 7">
        <name>pyridoxal 5'-phosphate</name>
        <dbReference type="ChEBI" id="CHEBI:597326"/>
    </cofactor>
</comment>
<keyword evidence="3 9" id="KW-0032">Aminotransferase</keyword>
<dbReference type="Proteomes" id="UP000233491">
    <property type="component" value="Unassembled WGS sequence"/>
</dbReference>
<protein>
    <submittedName>
        <fullName evidence="9">Aspartate aminotransferase</fullName>
    </submittedName>
</protein>